<dbReference type="OrthoDB" id="5859334at2759"/>
<evidence type="ECO:0000256" key="2">
    <source>
        <dbReference type="SAM" id="Phobius"/>
    </source>
</evidence>
<feature type="transmembrane region" description="Helical" evidence="2">
    <location>
        <begin position="587"/>
        <end position="606"/>
    </location>
</feature>
<feature type="region of interest" description="Disordered" evidence="1">
    <location>
        <begin position="383"/>
        <end position="464"/>
    </location>
</feature>
<dbReference type="EMBL" id="LIAE01006555">
    <property type="protein sequence ID" value="PAV87660.1"/>
    <property type="molecule type" value="Genomic_DNA"/>
</dbReference>
<feature type="region of interest" description="Disordered" evidence="1">
    <location>
        <begin position="135"/>
        <end position="163"/>
    </location>
</feature>
<accession>A0A2A2LNG6</accession>
<keyword evidence="2" id="KW-1133">Transmembrane helix</keyword>
<organism evidence="3 4">
    <name type="scientific">Diploscapter pachys</name>
    <dbReference type="NCBI Taxonomy" id="2018661"/>
    <lineage>
        <taxon>Eukaryota</taxon>
        <taxon>Metazoa</taxon>
        <taxon>Ecdysozoa</taxon>
        <taxon>Nematoda</taxon>
        <taxon>Chromadorea</taxon>
        <taxon>Rhabditida</taxon>
        <taxon>Rhabditina</taxon>
        <taxon>Rhabditomorpha</taxon>
        <taxon>Rhabditoidea</taxon>
        <taxon>Rhabditidae</taxon>
        <taxon>Diploscapter</taxon>
    </lineage>
</organism>
<reference evidence="3 4" key="1">
    <citation type="journal article" date="2017" name="Curr. Biol.">
        <title>Genome architecture and evolution of a unichromosomal asexual nematode.</title>
        <authorList>
            <person name="Fradin H."/>
            <person name="Zegar C."/>
            <person name="Gutwein M."/>
            <person name="Lucas J."/>
            <person name="Kovtun M."/>
            <person name="Corcoran D."/>
            <person name="Baugh L.R."/>
            <person name="Kiontke K."/>
            <person name="Gunsalus K."/>
            <person name="Fitch D.H."/>
            <person name="Piano F."/>
        </authorList>
    </citation>
    <scope>NUCLEOTIDE SEQUENCE [LARGE SCALE GENOMIC DNA]</scope>
    <source>
        <strain evidence="3">PF1309</strain>
    </source>
</reference>
<feature type="compositionally biased region" description="Acidic residues" evidence="1">
    <location>
        <begin position="145"/>
        <end position="154"/>
    </location>
</feature>
<feature type="compositionally biased region" description="Basic and acidic residues" evidence="1">
    <location>
        <begin position="425"/>
        <end position="435"/>
    </location>
</feature>
<sequence>MKSPSPMPADLPTAPIGRQQIIDIKAGAILRHNRKHRRLFGCPLTPLLTAIVFFKALVFSIWLYREFNTFDFRCAIVSPILEESEQLHIRKKRFSIDFDDFENLPPRVMTLENADESDDPDIIEQRERAKKKRPLFGGGFKKINDEEEEEEDESNERKHTPATTIVTLTNTQIVPIADGKQGTIRMKTIRNRIENVGGEDEEFVEIDIGSAPRVYVSKIRSRHDESPLLTTRSAPDENVDGEKKKKGRGRKKDKNKKGLGRKKNKNLENNQIGEDFGPTTQAPTQSTKGPRHLFSPPQDVLDPDATTTSRPHRSDFLGGVIDPLDENFTNQGEIRGYPMQKASRKPKGGRKKNKDKTDSGIRLSEEIKMMWDLNELNYTTLTMPKTTEVTQPKANGTKTQSSNPTLTSHGDKTNTNHSKSGGGRKKSDDWWKDSKESEDEDEWPMDGSMEIENKVDRNGNGQFEPEKEVEVEYGHPYRPEILESPGHRSSAERLIEEEDEARRNPPTQRWHNRPEDFMTRKPAYPLPRDSLTETVWTNPANQPTREPMRHDQETTPMTFDDLNAPIDFKAQLDSFGASATCIMRTLFDIWCCFQLICLVPFTFGLCTPRWCLFISHVVMDFVCLVIGFLISITMAVLSLVLYCMVDQMDSSILVHSLLIAFAVDILLLVYSLLVVTTFRCCDRLVAKYCEDDEADTNGVSL</sequence>
<protein>
    <submittedName>
        <fullName evidence="3">Uncharacterized protein</fullName>
    </submittedName>
</protein>
<keyword evidence="2" id="KW-0472">Membrane</keyword>
<name>A0A2A2LNG6_9BILA</name>
<keyword evidence="2" id="KW-0812">Transmembrane</keyword>
<feature type="transmembrane region" description="Helical" evidence="2">
    <location>
        <begin position="39"/>
        <end position="64"/>
    </location>
</feature>
<evidence type="ECO:0000313" key="4">
    <source>
        <dbReference type="Proteomes" id="UP000218231"/>
    </source>
</evidence>
<gene>
    <name evidence="3" type="ORF">WR25_15423</name>
</gene>
<keyword evidence="4" id="KW-1185">Reference proteome</keyword>
<feature type="compositionally biased region" description="Polar residues" evidence="1">
    <location>
        <begin position="383"/>
        <end position="408"/>
    </location>
</feature>
<feature type="compositionally biased region" description="Polar residues" evidence="1">
    <location>
        <begin position="278"/>
        <end position="288"/>
    </location>
</feature>
<feature type="compositionally biased region" description="Basic residues" evidence="1">
    <location>
        <begin position="244"/>
        <end position="264"/>
    </location>
</feature>
<feature type="transmembrane region" description="Helical" evidence="2">
    <location>
        <begin position="618"/>
        <end position="640"/>
    </location>
</feature>
<dbReference type="AlphaFoldDB" id="A0A2A2LNG6"/>
<feature type="transmembrane region" description="Helical" evidence="2">
    <location>
        <begin position="652"/>
        <end position="675"/>
    </location>
</feature>
<feature type="compositionally biased region" description="Basic residues" evidence="1">
    <location>
        <begin position="342"/>
        <end position="354"/>
    </location>
</feature>
<feature type="region of interest" description="Disordered" evidence="1">
    <location>
        <begin position="226"/>
        <end position="367"/>
    </location>
</feature>
<feature type="region of interest" description="Disordered" evidence="1">
    <location>
        <begin position="479"/>
        <end position="519"/>
    </location>
</feature>
<feature type="compositionally biased region" description="Basic and acidic residues" evidence="1">
    <location>
        <begin position="479"/>
        <end position="494"/>
    </location>
</feature>
<comment type="caution">
    <text evidence="3">The sequence shown here is derived from an EMBL/GenBank/DDBJ whole genome shotgun (WGS) entry which is preliminary data.</text>
</comment>
<evidence type="ECO:0000313" key="3">
    <source>
        <dbReference type="EMBL" id="PAV87660.1"/>
    </source>
</evidence>
<dbReference type="Proteomes" id="UP000218231">
    <property type="component" value="Unassembled WGS sequence"/>
</dbReference>
<evidence type="ECO:0000256" key="1">
    <source>
        <dbReference type="SAM" id="MobiDB-lite"/>
    </source>
</evidence>
<feature type="compositionally biased region" description="Basic and acidic residues" evidence="1">
    <location>
        <begin position="355"/>
        <end position="367"/>
    </location>
</feature>
<proteinExistence type="predicted"/>